<dbReference type="InterPro" id="IPR022924">
    <property type="entry name" value="Cardiolipin_synthase"/>
</dbReference>
<keyword evidence="6 9" id="KW-1133">Transmembrane helix</keyword>
<dbReference type="Gene3D" id="3.30.870.10">
    <property type="entry name" value="Endonuclease Chain A"/>
    <property type="match status" value="2"/>
</dbReference>
<keyword evidence="7 9" id="KW-0472">Membrane</keyword>
<evidence type="ECO:0000259" key="10">
    <source>
        <dbReference type="PROSITE" id="PS50035"/>
    </source>
</evidence>
<dbReference type="GO" id="GO:0008808">
    <property type="term" value="F:cardiolipin synthase activity"/>
    <property type="evidence" value="ECO:0007669"/>
    <property type="project" value="UniProtKB-UniRule"/>
</dbReference>
<dbReference type="RefSeq" id="WP_171163514.1">
    <property type="nucleotide sequence ID" value="NZ_CP053073.1"/>
</dbReference>
<evidence type="ECO:0000256" key="9">
    <source>
        <dbReference type="SAM" id="Phobius"/>
    </source>
</evidence>
<dbReference type="PROSITE" id="PS50035">
    <property type="entry name" value="PLD"/>
    <property type="match status" value="2"/>
</dbReference>
<dbReference type="PANTHER" id="PTHR21248:SF22">
    <property type="entry name" value="PHOSPHOLIPASE D"/>
    <property type="match status" value="1"/>
</dbReference>
<keyword evidence="4 9" id="KW-0812">Transmembrane</keyword>
<evidence type="ECO:0000256" key="1">
    <source>
        <dbReference type="ARBA" id="ARBA00004236"/>
    </source>
</evidence>
<dbReference type="GO" id="GO:0005886">
    <property type="term" value="C:plasma membrane"/>
    <property type="evidence" value="ECO:0007669"/>
    <property type="project" value="UniProtKB-SubCell"/>
</dbReference>
<sequence>MSVPSWYEVLFAAYAVFVVGAITTILLQRRSPTATLSWIFAFIALPFISGLYYLVFGPRRLLRRRRRYGLARRSLAGKVTDYIRSSCCQTKPRLSQDADGLARVVARLGQGEPTFASGVKLLDRGDVYIDSLVRAINVAKHHVHCEYYIWEADRVGAYVRDALVEARARGIEVRILVDGVGSRSADREFWKPLTSIGGEVLHFNRLRFSFASLNFANFRTHRKIVVCDGAVGYVGGQNLHDPVSAVHSGKGAWHDMQARIDGEPVRRLQRLFLENWTYSGGIFKMDLEDVKHYFPPANEGRGLAVQVLASGPDDERASLHAFLLAAISTARYRVWITTPYFIPDEPLEAMLKIAVLRGVDVKVIVPLEGDSKVVTFASRTYCEALGAAGIHVFEYGPPMLHSKTMVVDQTMGMVGTNNLDNRSFRLNFEVAAAFYDHEVIEQLASHFVGAMAQARPFRKRRGARVAAFLESVARLSSPVL</sequence>
<comment type="subcellular location">
    <subcellularLocation>
        <location evidence="1">Cell membrane</location>
    </subcellularLocation>
</comment>
<accession>A0A6M4H8F2</accession>
<feature type="transmembrane region" description="Helical" evidence="9">
    <location>
        <begin position="6"/>
        <end position="27"/>
    </location>
</feature>
<dbReference type="PANTHER" id="PTHR21248">
    <property type="entry name" value="CARDIOLIPIN SYNTHASE"/>
    <property type="match status" value="1"/>
</dbReference>
<keyword evidence="5" id="KW-0677">Repeat</keyword>
<dbReference type="SUPFAM" id="SSF56024">
    <property type="entry name" value="Phospholipase D/nuclease"/>
    <property type="match status" value="2"/>
</dbReference>
<gene>
    <name evidence="11" type="primary">clsA_1</name>
    <name evidence="11" type="ORF">DSM104440_02687</name>
</gene>
<dbReference type="Proteomes" id="UP000503096">
    <property type="component" value="Chromosome"/>
</dbReference>
<organism evidence="11 12">
    <name type="scientific">Usitatibacter palustris</name>
    <dbReference type="NCBI Taxonomy" id="2732487"/>
    <lineage>
        <taxon>Bacteria</taxon>
        <taxon>Pseudomonadati</taxon>
        <taxon>Pseudomonadota</taxon>
        <taxon>Betaproteobacteria</taxon>
        <taxon>Nitrosomonadales</taxon>
        <taxon>Usitatibacteraceae</taxon>
        <taxon>Usitatibacter</taxon>
    </lineage>
</organism>
<dbReference type="InterPro" id="IPR025202">
    <property type="entry name" value="PLD-like_dom"/>
</dbReference>
<evidence type="ECO:0000313" key="12">
    <source>
        <dbReference type="Proteomes" id="UP000503096"/>
    </source>
</evidence>
<evidence type="ECO:0000256" key="2">
    <source>
        <dbReference type="ARBA" id="ARBA00022475"/>
    </source>
</evidence>
<evidence type="ECO:0000256" key="3">
    <source>
        <dbReference type="ARBA" id="ARBA00022679"/>
    </source>
</evidence>
<dbReference type="CDD" id="cd09110">
    <property type="entry name" value="PLDc_CLS_1"/>
    <property type="match status" value="1"/>
</dbReference>
<evidence type="ECO:0000256" key="6">
    <source>
        <dbReference type="ARBA" id="ARBA00022989"/>
    </source>
</evidence>
<name>A0A6M4H8F2_9PROT</name>
<evidence type="ECO:0000313" key="11">
    <source>
        <dbReference type="EMBL" id="QJR15861.1"/>
    </source>
</evidence>
<dbReference type="FunCoup" id="A0A6M4H8F2">
    <property type="interactions" value="98"/>
</dbReference>
<evidence type="ECO:0000256" key="4">
    <source>
        <dbReference type="ARBA" id="ARBA00022692"/>
    </source>
</evidence>
<proteinExistence type="predicted"/>
<keyword evidence="3 11" id="KW-0808">Transferase</keyword>
<dbReference type="EMBL" id="CP053073">
    <property type="protein sequence ID" value="QJR15861.1"/>
    <property type="molecule type" value="Genomic_DNA"/>
</dbReference>
<evidence type="ECO:0000256" key="8">
    <source>
        <dbReference type="NCBIfam" id="TIGR04265"/>
    </source>
</evidence>
<feature type="domain" description="PLD phosphodiesterase" evidence="10">
    <location>
        <begin position="396"/>
        <end position="423"/>
    </location>
</feature>
<dbReference type="NCBIfam" id="TIGR04265">
    <property type="entry name" value="bac_cardiolipin"/>
    <property type="match status" value="1"/>
</dbReference>
<keyword evidence="2" id="KW-1003">Cell membrane</keyword>
<dbReference type="KEGG" id="upl:DSM104440_02687"/>
<dbReference type="AlphaFoldDB" id="A0A6M4H8F2"/>
<feature type="transmembrane region" description="Helical" evidence="9">
    <location>
        <begin position="34"/>
        <end position="55"/>
    </location>
</feature>
<dbReference type="SMART" id="SM00155">
    <property type="entry name" value="PLDc"/>
    <property type="match status" value="2"/>
</dbReference>
<evidence type="ECO:0000256" key="5">
    <source>
        <dbReference type="ARBA" id="ARBA00022737"/>
    </source>
</evidence>
<dbReference type="Pfam" id="PF13091">
    <property type="entry name" value="PLDc_2"/>
    <property type="match status" value="2"/>
</dbReference>
<reference evidence="11 12" key="1">
    <citation type="submission" date="2020-04" db="EMBL/GenBank/DDBJ databases">
        <title>Usitatibacter rugosus gen. nov., sp. nov. and Usitatibacter palustris sp. nov., novel members of Usitatibacteraceae fam. nov. within the order Nitrosomonadales isolated from soil.</title>
        <authorList>
            <person name="Huber K.J."/>
            <person name="Neumann-Schaal M."/>
            <person name="Geppert A."/>
            <person name="Luckner M."/>
            <person name="Wanner G."/>
            <person name="Overmann J."/>
        </authorList>
    </citation>
    <scope>NUCLEOTIDE SEQUENCE [LARGE SCALE GENOMIC DNA]</scope>
    <source>
        <strain evidence="11 12">Swamp67</strain>
    </source>
</reference>
<keyword evidence="12" id="KW-1185">Reference proteome</keyword>
<feature type="domain" description="PLD phosphodiesterase" evidence="10">
    <location>
        <begin position="216"/>
        <end position="243"/>
    </location>
</feature>
<evidence type="ECO:0000256" key="7">
    <source>
        <dbReference type="ARBA" id="ARBA00023136"/>
    </source>
</evidence>
<dbReference type="CDD" id="cd09112">
    <property type="entry name" value="PLDc_CLS_2"/>
    <property type="match status" value="1"/>
</dbReference>
<dbReference type="GO" id="GO:0032049">
    <property type="term" value="P:cardiolipin biosynthetic process"/>
    <property type="evidence" value="ECO:0007669"/>
    <property type="project" value="UniProtKB-UniRule"/>
</dbReference>
<dbReference type="InParanoid" id="A0A6M4H8F2"/>
<dbReference type="InterPro" id="IPR001736">
    <property type="entry name" value="PLipase_D/transphosphatidylase"/>
</dbReference>
<dbReference type="EC" id="2.7.8.-" evidence="8"/>
<protein>
    <recommendedName>
        <fullName evidence="8">Cardiolipin synthase</fullName>
        <ecNumber evidence="8">2.7.8.-</ecNumber>
    </recommendedName>
</protein>